<comment type="caution">
    <text evidence="3">The sequence shown here is derived from an EMBL/GenBank/DDBJ whole genome shotgun (WGS) entry which is preliminary data.</text>
</comment>
<dbReference type="OrthoDB" id="418251at2759"/>
<dbReference type="Proteomes" id="UP001152797">
    <property type="component" value="Unassembled WGS sequence"/>
</dbReference>
<organism evidence="3">
    <name type="scientific">Cladocopium goreaui</name>
    <dbReference type="NCBI Taxonomy" id="2562237"/>
    <lineage>
        <taxon>Eukaryota</taxon>
        <taxon>Sar</taxon>
        <taxon>Alveolata</taxon>
        <taxon>Dinophyceae</taxon>
        <taxon>Suessiales</taxon>
        <taxon>Symbiodiniaceae</taxon>
        <taxon>Cladocopium</taxon>
    </lineage>
</organism>
<evidence type="ECO:0000313" key="5">
    <source>
        <dbReference type="Proteomes" id="UP001152797"/>
    </source>
</evidence>
<evidence type="ECO:0000256" key="1">
    <source>
        <dbReference type="SAM" id="MobiDB-lite"/>
    </source>
</evidence>
<evidence type="ECO:0000313" key="3">
    <source>
        <dbReference type="EMBL" id="CAI4001451.1"/>
    </source>
</evidence>
<evidence type="ECO:0000313" key="4">
    <source>
        <dbReference type="EMBL" id="CAL4788763.1"/>
    </source>
</evidence>
<protein>
    <submittedName>
        <fullName evidence="4">Reverse transcriptase domain-containing protein</fullName>
    </submittedName>
</protein>
<proteinExistence type="predicted"/>
<dbReference type="SUPFAM" id="SSF54001">
    <property type="entry name" value="Cysteine proteinases"/>
    <property type="match status" value="1"/>
</dbReference>
<feature type="domain" description="C2H2-type" evidence="2">
    <location>
        <begin position="717"/>
        <end position="738"/>
    </location>
</feature>
<evidence type="ECO:0000259" key="2">
    <source>
        <dbReference type="PROSITE" id="PS00028"/>
    </source>
</evidence>
<sequence>MPAHVWSGGEGCGLTTETAGAPLTWEEALIHQFGAKTRGTQPTSSYGYLRPSMDAVKKRSLKRAIKRAQRDGTCWYRGKCYTAGDFKTTAVPAATAADHAHVKPRPTPAVSDQSKCNARHQNKRYLRYLCWNGGGLSQHRLDELKLWCRGQCIDILIIPETRWQFSNEWSDPHWMHEISIAAFLRLMATWDVMASYGIGLIIRLRRHWIPPQATDTTSGISAQQRAAGRLAHAAQTKEWHEFMTASAERIDAYLAQADPRDPNLFSELHQIAGNVFNASFPSLPRQTADTPVAIMHEFVRCTWKGSPTVPKVPCDMTGLPFTLEELSRALREIPISKAVAKPFSPGLIWHAHSHLLAGHLYRILQQLWTQAEPVVPACWRDAWLLLIPKPLKKPSHPGSLRPLALQEPIGLTINTSKSAILLTMGGTSYRHVRSALTSRDHEGEWIKIRGCVQEFVLPVVKQTKYLGTLISYQQFELATTRHRLSLAKLAFNRLKRWLTARRGLAADARMRLWTTCVLPILTYGIFTVGLTKTCLQLLQQTMFSMLRQVHHDHAFTTGRTHADALTFHNLESPLRLLWRAADSLHRSVTKPPLYRHADDLSTQLDWTPLQSMKDLIQHELDLGLVVHGPVMPGDEADTVALRTARPVAPFPEQSMSQPATRTADTQPAGSTLKLTKHEMDAIHRHEFGPRLLTLIHQRRWPDLLRERAGCSYLSRHCLLCGQYVGRAQAMHQHVRMMHNAYSSLVQTKATQLTNLHSDETPCSACGEMHRHLQQEHKLVSSVWHESRDSFQGEPVCSHCHMLFQTMEGLRSHINQGRCLQYDPDASTMPSAVLSTWKSACCNGQFESILSDSRNRMRLTLHCQCCPKRCTRSADLSAHLQSSHSSLWNEAKPLVHYMVQRYYKTLGCICNPSCNVVRLQHICLPFWQLAMQFHRLPMAIFMPAKLTMTELARALPQHIPADLRCTVEQALLRYDLGTLWTDALLLDACSSTCFFCGIDLLAMDLFYHLHEAHQGMHPVVKTYVAQLLQHAMDHSDNDCACFACGQISIHRLLSLRPKPAHPDSSWFKLTCELSVRAFCNLRYCSHTFIMELQDWQMGQEGALSQMLQTFQNLAPMLDTGLKLSPNPAAPKRQRRQDGAIKPKEESSQQGHGQDAHLDQQKLLILMAKLLLRVDRDLQVIHRETTFIFYFSCKDPKGVLPLMLQEAETWHQASTENASTWKRPLRQVLLQTLLTALTTRVHKLLEAPEDSPLMEAAKSSRILLENKTIPFMEWNPQEQKLQVSQKTPVSLAKMSEHCLELQDGFKDPTLIQKFHSLPAKPDSAVTPWRLQMSSREARTYELMLHLAYSQVWTLLATSLKQHNLYQSSLAATIEQNLGLRPKGQGKGKQKGKGHKANQAKPVDGMHTALLHPTTCICAHVDRCVMGPDMTVHKCLSRIQLDEECFFPVFADGTIQSDFHAYTVIAAMAHLGHDGSGHYRAALRLRPMVQNHTNPIQWLVTDDWRAPEAVWTLQDWLLENVTLVWLARSDSIRLPFYRQDMQLPRTSVTEFLDMLTDPST</sequence>
<dbReference type="InterPro" id="IPR013087">
    <property type="entry name" value="Znf_C2H2_type"/>
</dbReference>
<accession>A0A9P1G6J2</accession>
<dbReference type="PROSITE" id="PS00028">
    <property type="entry name" value="ZINC_FINGER_C2H2_1"/>
    <property type="match status" value="2"/>
</dbReference>
<dbReference type="SMART" id="SM00355">
    <property type="entry name" value="ZnF_C2H2"/>
    <property type="match status" value="3"/>
</dbReference>
<keyword evidence="5" id="KW-1185">Reference proteome</keyword>
<gene>
    <name evidence="3" type="ORF">C1SCF055_LOCUS27498</name>
</gene>
<dbReference type="GO" id="GO:0003964">
    <property type="term" value="F:RNA-directed DNA polymerase activity"/>
    <property type="evidence" value="ECO:0007669"/>
    <property type="project" value="UniProtKB-KW"/>
</dbReference>
<dbReference type="EMBL" id="CAMXCT010002940">
    <property type="protein sequence ID" value="CAI4001451.1"/>
    <property type="molecule type" value="Genomic_DNA"/>
</dbReference>
<feature type="compositionally biased region" description="Basic residues" evidence="1">
    <location>
        <begin position="1381"/>
        <end position="1395"/>
    </location>
</feature>
<reference evidence="4 5" key="2">
    <citation type="submission" date="2024-05" db="EMBL/GenBank/DDBJ databases">
        <authorList>
            <person name="Chen Y."/>
            <person name="Shah S."/>
            <person name="Dougan E. K."/>
            <person name="Thang M."/>
            <person name="Chan C."/>
        </authorList>
    </citation>
    <scope>NUCLEOTIDE SEQUENCE [LARGE SCALE GENOMIC DNA]</scope>
</reference>
<feature type="region of interest" description="Disordered" evidence="1">
    <location>
        <begin position="1120"/>
        <end position="1153"/>
    </location>
</feature>
<dbReference type="EMBL" id="CAMXCT030002940">
    <property type="protein sequence ID" value="CAL4788763.1"/>
    <property type="molecule type" value="Genomic_DNA"/>
</dbReference>
<feature type="region of interest" description="Disordered" evidence="1">
    <location>
        <begin position="1375"/>
        <end position="1397"/>
    </location>
</feature>
<feature type="compositionally biased region" description="Basic and acidic residues" evidence="1">
    <location>
        <begin position="1134"/>
        <end position="1145"/>
    </location>
</feature>
<dbReference type="EMBL" id="CAMXCT020002940">
    <property type="protein sequence ID" value="CAL1154826.1"/>
    <property type="molecule type" value="Genomic_DNA"/>
</dbReference>
<feature type="domain" description="C2H2-type" evidence="2">
    <location>
        <begin position="862"/>
        <end position="883"/>
    </location>
</feature>
<dbReference type="InterPro" id="IPR038765">
    <property type="entry name" value="Papain-like_cys_pep_sf"/>
</dbReference>
<reference evidence="3" key="1">
    <citation type="submission" date="2022-10" db="EMBL/GenBank/DDBJ databases">
        <authorList>
            <person name="Chen Y."/>
            <person name="Dougan E. K."/>
            <person name="Chan C."/>
            <person name="Rhodes N."/>
            <person name="Thang M."/>
        </authorList>
    </citation>
    <scope>NUCLEOTIDE SEQUENCE</scope>
</reference>
<name>A0A9P1G6J2_9DINO</name>
<keyword evidence="4" id="KW-0808">Transferase</keyword>
<keyword evidence="4" id="KW-0695">RNA-directed DNA polymerase</keyword>
<keyword evidence="4" id="KW-0548">Nucleotidyltransferase</keyword>